<dbReference type="OrthoDB" id="8050636at2759"/>
<accession>A0A9J6BEA0</accession>
<comment type="caution">
    <text evidence="1">The sequence shown here is derived from an EMBL/GenBank/DDBJ whole genome shotgun (WGS) entry which is preliminary data.</text>
</comment>
<protein>
    <submittedName>
        <fullName evidence="1">Uncharacterized protein</fullName>
    </submittedName>
</protein>
<dbReference type="Proteomes" id="UP001107558">
    <property type="component" value="Chromosome 4"/>
</dbReference>
<name>A0A9J6BEA0_POLVA</name>
<sequence>MFEFMTSDMRKPLPESLDDLRALNYTIVIQDSFFFISTAVLQEMLNGRESPKVMTVLNDNNIYDAEFLVFYNQSTKEKTNTKFAFLIEANENSVIDNFLNQSLPIMQNEKISKSSGYFMPKNHMLLLHM</sequence>
<organism evidence="1 2">
    <name type="scientific">Polypedilum vanderplanki</name>
    <name type="common">Sleeping chironomid midge</name>
    <dbReference type="NCBI Taxonomy" id="319348"/>
    <lineage>
        <taxon>Eukaryota</taxon>
        <taxon>Metazoa</taxon>
        <taxon>Ecdysozoa</taxon>
        <taxon>Arthropoda</taxon>
        <taxon>Hexapoda</taxon>
        <taxon>Insecta</taxon>
        <taxon>Pterygota</taxon>
        <taxon>Neoptera</taxon>
        <taxon>Endopterygota</taxon>
        <taxon>Diptera</taxon>
        <taxon>Nematocera</taxon>
        <taxon>Chironomoidea</taxon>
        <taxon>Chironomidae</taxon>
        <taxon>Chironominae</taxon>
        <taxon>Polypedilum</taxon>
        <taxon>Polypedilum</taxon>
    </lineage>
</organism>
<proteinExistence type="predicted"/>
<dbReference type="AlphaFoldDB" id="A0A9J6BEA0"/>
<evidence type="ECO:0000313" key="2">
    <source>
        <dbReference type="Proteomes" id="UP001107558"/>
    </source>
</evidence>
<keyword evidence="2" id="KW-1185">Reference proteome</keyword>
<gene>
    <name evidence="1" type="ORF">PVAND_015983</name>
</gene>
<reference evidence="1" key="1">
    <citation type="submission" date="2021-03" db="EMBL/GenBank/DDBJ databases">
        <title>Chromosome level genome of the anhydrobiotic midge Polypedilum vanderplanki.</title>
        <authorList>
            <person name="Yoshida Y."/>
            <person name="Kikawada T."/>
            <person name="Gusev O."/>
        </authorList>
    </citation>
    <scope>NUCLEOTIDE SEQUENCE</scope>
    <source>
        <strain evidence="1">NIAS01</strain>
        <tissue evidence="1">Whole body or cell culture</tissue>
    </source>
</reference>
<evidence type="ECO:0000313" key="1">
    <source>
        <dbReference type="EMBL" id="KAG5668026.1"/>
    </source>
</evidence>
<dbReference type="EMBL" id="JADBJN010000004">
    <property type="protein sequence ID" value="KAG5668026.1"/>
    <property type="molecule type" value="Genomic_DNA"/>
</dbReference>